<dbReference type="Proteomes" id="UP000658656">
    <property type="component" value="Unassembled WGS sequence"/>
</dbReference>
<keyword evidence="4" id="KW-0521">NADP</keyword>
<keyword evidence="9" id="KW-1185">Reference proteome</keyword>
<dbReference type="InterPro" id="IPR044152">
    <property type="entry name" value="YqjM-like"/>
</dbReference>
<dbReference type="OrthoDB" id="3169239at2"/>
<evidence type="ECO:0000313" key="8">
    <source>
        <dbReference type="EMBL" id="GHF83240.1"/>
    </source>
</evidence>
<dbReference type="GO" id="GO:0003959">
    <property type="term" value="F:NADPH dehydrogenase activity"/>
    <property type="evidence" value="ECO:0007669"/>
    <property type="project" value="InterPro"/>
</dbReference>
<dbReference type="InterPro" id="IPR001155">
    <property type="entry name" value="OxRdtase_FMN_N"/>
</dbReference>
<accession>A0A8H9J695</accession>
<protein>
    <submittedName>
        <fullName evidence="8">NADH:flavin oxidoreductase / NADH oxidase</fullName>
    </submittedName>
</protein>
<name>A0A8H9J695_9PSEU</name>
<feature type="region of interest" description="Disordered" evidence="6">
    <location>
        <begin position="366"/>
        <end position="387"/>
    </location>
</feature>
<evidence type="ECO:0000313" key="9">
    <source>
        <dbReference type="Proteomes" id="UP000658656"/>
    </source>
</evidence>
<organism evidence="8 9">
    <name type="scientific">Amycolatopsis bartoniae</name>
    <dbReference type="NCBI Taxonomy" id="941986"/>
    <lineage>
        <taxon>Bacteria</taxon>
        <taxon>Bacillati</taxon>
        <taxon>Actinomycetota</taxon>
        <taxon>Actinomycetes</taxon>
        <taxon>Pseudonocardiales</taxon>
        <taxon>Pseudonocardiaceae</taxon>
        <taxon>Amycolatopsis</taxon>
    </lineage>
</organism>
<proteinExistence type="predicted"/>
<comment type="caution">
    <text evidence="8">The sequence shown here is derived from an EMBL/GenBank/DDBJ whole genome shotgun (WGS) entry which is preliminary data.</text>
</comment>
<evidence type="ECO:0000256" key="5">
    <source>
        <dbReference type="ARBA" id="ARBA00023002"/>
    </source>
</evidence>
<dbReference type="InterPro" id="IPR013785">
    <property type="entry name" value="Aldolase_TIM"/>
</dbReference>
<feature type="domain" description="NADH:flavin oxidoreductase/NADH oxidase N-terminal" evidence="7">
    <location>
        <begin position="5"/>
        <end position="336"/>
    </location>
</feature>
<evidence type="ECO:0000256" key="1">
    <source>
        <dbReference type="ARBA" id="ARBA00001917"/>
    </source>
</evidence>
<reference evidence="8" key="1">
    <citation type="journal article" date="2014" name="Int. J. Syst. Evol. Microbiol.">
        <title>Complete genome sequence of Corynebacterium casei LMG S-19264T (=DSM 44701T), isolated from a smear-ripened cheese.</title>
        <authorList>
            <consortium name="US DOE Joint Genome Institute (JGI-PGF)"/>
            <person name="Walter F."/>
            <person name="Albersmeier A."/>
            <person name="Kalinowski J."/>
            <person name="Ruckert C."/>
        </authorList>
    </citation>
    <scope>NUCLEOTIDE SEQUENCE</scope>
    <source>
        <strain evidence="8">CGMCC 4.7679</strain>
    </source>
</reference>
<comment type="cofactor">
    <cofactor evidence="1">
        <name>FMN</name>
        <dbReference type="ChEBI" id="CHEBI:58210"/>
    </cofactor>
</comment>
<keyword evidence="2" id="KW-0285">Flavoprotein</keyword>
<evidence type="ECO:0000259" key="7">
    <source>
        <dbReference type="Pfam" id="PF00724"/>
    </source>
</evidence>
<dbReference type="CDD" id="cd02932">
    <property type="entry name" value="OYE_YqiM_FMN"/>
    <property type="match status" value="1"/>
</dbReference>
<dbReference type="AlphaFoldDB" id="A0A8H9J695"/>
<dbReference type="PANTHER" id="PTHR43303:SF4">
    <property type="entry name" value="NADPH DEHYDROGENASE C23G7.10C-RELATED"/>
    <property type="match status" value="1"/>
</dbReference>
<evidence type="ECO:0000256" key="4">
    <source>
        <dbReference type="ARBA" id="ARBA00022857"/>
    </source>
</evidence>
<dbReference type="GO" id="GO:0050661">
    <property type="term" value="F:NADP binding"/>
    <property type="evidence" value="ECO:0007669"/>
    <property type="project" value="InterPro"/>
</dbReference>
<evidence type="ECO:0000256" key="2">
    <source>
        <dbReference type="ARBA" id="ARBA00022630"/>
    </source>
</evidence>
<gene>
    <name evidence="8" type="ORF">GCM10017566_66620</name>
</gene>
<keyword evidence="5" id="KW-0560">Oxidoreductase</keyword>
<evidence type="ECO:0000256" key="6">
    <source>
        <dbReference type="SAM" id="MobiDB-lite"/>
    </source>
</evidence>
<dbReference type="EMBL" id="BNAV01000016">
    <property type="protein sequence ID" value="GHF83240.1"/>
    <property type="molecule type" value="Genomic_DNA"/>
</dbReference>
<dbReference type="Pfam" id="PF00724">
    <property type="entry name" value="Oxidored_FMN"/>
    <property type="match status" value="1"/>
</dbReference>
<dbReference type="RefSeq" id="WP_145938183.1">
    <property type="nucleotide sequence ID" value="NZ_BNAV01000016.1"/>
</dbReference>
<reference evidence="8" key="2">
    <citation type="submission" date="2020-09" db="EMBL/GenBank/DDBJ databases">
        <authorList>
            <person name="Sun Q."/>
            <person name="Zhou Y."/>
        </authorList>
    </citation>
    <scope>NUCLEOTIDE SEQUENCE</scope>
    <source>
        <strain evidence="8">CGMCC 4.7679</strain>
    </source>
</reference>
<dbReference type="SUPFAM" id="SSF51395">
    <property type="entry name" value="FMN-linked oxidoreductases"/>
    <property type="match status" value="1"/>
</dbReference>
<sequence>MPATLFSPIEIRGVRLPNRVVVSPMWQYAGKDGKPTPTHTVHYGRLAEGGAGLVVVEGTTVDRRGRGTVGDLGIWDDSVVPLHARLVDVVRAGGAVPGIQLIHAGRKGRRNPPWDARTPPPSAGWPVLAPSAIPLGPDGFATPVEMTPADIEDTVAAFANAARRADEAGYEVLELQAAHGYLIHSFLSPLANRRADRYGGSTENRFRFLVEIVDRVRNVWPDRKALFVRLSCVDVEWSIDQTVELVRELGIRGVDVVDCSSGGIVGRPSPGVTPDYGYQVPYAEQIRTRTGLPTMAVGHIVHATQAQSIVENGQADLVALGRELLYNPNWPLDAARKLGVSDPYAQAPTRISYWLSKREDSFPGFAPSTEGLSFRTAAGRRAGSPRG</sequence>
<dbReference type="GO" id="GO:0010181">
    <property type="term" value="F:FMN binding"/>
    <property type="evidence" value="ECO:0007669"/>
    <property type="project" value="InterPro"/>
</dbReference>
<dbReference type="PANTHER" id="PTHR43303">
    <property type="entry name" value="NADPH DEHYDROGENASE C23G7.10C-RELATED"/>
    <property type="match status" value="1"/>
</dbReference>
<keyword evidence="3" id="KW-0288">FMN</keyword>
<dbReference type="Gene3D" id="3.20.20.70">
    <property type="entry name" value="Aldolase class I"/>
    <property type="match status" value="1"/>
</dbReference>
<evidence type="ECO:0000256" key="3">
    <source>
        <dbReference type="ARBA" id="ARBA00022643"/>
    </source>
</evidence>